<dbReference type="Pfam" id="PF04298">
    <property type="entry name" value="Zn_peptidase_2"/>
    <property type="match status" value="1"/>
</dbReference>
<feature type="transmembrane region" description="Helical" evidence="1">
    <location>
        <begin position="126"/>
        <end position="148"/>
    </location>
</feature>
<feature type="transmembrane region" description="Helical" evidence="1">
    <location>
        <begin position="6"/>
        <end position="28"/>
    </location>
</feature>
<keyword evidence="1" id="KW-1133">Transmembrane helix</keyword>
<sequence>MWFFSDVYLIYLCSGLIILPCLLLAAWASARVHSTYNKYNKLPTSTDWTGSDTARMLLEKNGIADIAVVRGKGKLTDNFNPRSKTVTLSESTYASNSVAAVAVSAHEIGHVVQRARGYAFYRLRTALVPLTNIGSMLAFPVVIVGVILEWTLASSTAGNIVVFAGICLYALSTLFCLVTLPVELNASSRAKKMLAETGVLVTEEEQKAAAKVLSAAAMTYVASLLTSLVYFLRFLLYVFLLTGRRRND</sequence>
<gene>
    <name evidence="2" type="ORF">H9851_03115</name>
</gene>
<accession>A0A9D1W0G3</accession>
<dbReference type="EMBL" id="DXEW01000017">
    <property type="protein sequence ID" value="HIX50253.1"/>
    <property type="molecule type" value="Genomic_DNA"/>
</dbReference>
<name>A0A9D1W0G3_9FIRM</name>
<keyword evidence="1" id="KW-0812">Transmembrane</keyword>
<keyword evidence="1" id="KW-0472">Membrane</keyword>
<evidence type="ECO:0000256" key="1">
    <source>
        <dbReference type="SAM" id="Phobius"/>
    </source>
</evidence>
<proteinExistence type="predicted"/>
<organism evidence="2 3">
    <name type="scientific">Candidatus Borkfalkia faecavium</name>
    <dbReference type="NCBI Taxonomy" id="2838508"/>
    <lineage>
        <taxon>Bacteria</taxon>
        <taxon>Bacillati</taxon>
        <taxon>Bacillota</taxon>
        <taxon>Clostridia</taxon>
        <taxon>Christensenellales</taxon>
        <taxon>Christensenellaceae</taxon>
        <taxon>Candidatus Borkfalkia</taxon>
    </lineage>
</organism>
<dbReference type="PANTHER" id="PTHR36434:SF1">
    <property type="entry name" value="MEMBRANE PROTEASE YUGP-RELATED"/>
    <property type="match status" value="1"/>
</dbReference>
<dbReference type="PANTHER" id="PTHR36434">
    <property type="entry name" value="MEMBRANE PROTEASE YUGP-RELATED"/>
    <property type="match status" value="1"/>
</dbReference>
<dbReference type="Proteomes" id="UP000886847">
    <property type="component" value="Unassembled WGS sequence"/>
</dbReference>
<protein>
    <submittedName>
        <fullName evidence="2">Zinc metallopeptidase</fullName>
    </submittedName>
</protein>
<evidence type="ECO:0000313" key="2">
    <source>
        <dbReference type="EMBL" id="HIX50253.1"/>
    </source>
</evidence>
<feature type="transmembrane region" description="Helical" evidence="1">
    <location>
        <begin position="217"/>
        <end position="240"/>
    </location>
</feature>
<reference evidence="2" key="2">
    <citation type="submission" date="2021-04" db="EMBL/GenBank/DDBJ databases">
        <authorList>
            <person name="Gilroy R."/>
        </authorList>
    </citation>
    <scope>NUCLEOTIDE SEQUENCE</scope>
    <source>
        <strain evidence="2">2189</strain>
    </source>
</reference>
<dbReference type="AlphaFoldDB" id="A0A9D1W0G3"/>
<feature type="transmembrane region" description="Helical" evidence="1">
    <location>
        <begin position="160"/>
        <end position="182"/>
    </location>
</feature>
<dbReference type="InterPro" id="IPR007395">
    <property type="entry name" value="Zn_peptidase_2"/>
</dbReference>
<comment type="caution">
    <text evidence="2">The sequence shown here is derived from an EMBL/GenBank/DDBJ whole genome shotgun (WGS) entry which is preliminary data.</text>
</comment>
<evidence type="ECO:0000313" key="3">
    <source>
        <dbReference type="Proteomes" id="UP000886847"/>
    </source>
</evidence>
<reference evidence="2" key="1">
    <citation type="journal article" date="2021" name="PeerJ">
        <title>Extensive microbial diversity within the chicken gut microbiome revealed by metagenomics and culture.</title>
        <authorList>
            <person name="Gilroy R."/>
            <person name="Ravi A."/>
            <person name="Getino M."/>
            <person name="Pursley I."/>
            <person name="Horton D.L."/>
            <person name="Alikhan N.F."/>
            <person name="Baker D."/>
            <person name="Gharbi K."/>
            <person name="Hall N."/>
            <person name="Watson M."/>
            <person name="Adriaenssens E.M."/>
            <person name="Foster-Nyarko E."/>
            <person name="Jarju S."/>
            <person name="Secka A."/>
            <person name="Antonio M."/>
            <person name="Oren A."/>
            <person name="Chaudhuri R.R."/>
            <person name="La Ragione R."/>
            <person name="Hildebrand F."/>
            <person name="Pallen M.J."/>
        </authorList>
    </citation>
    <scope>NUCLEOTIDE SEQUENCE</scope>
    <source>
        <strain evidence="2">2189</strain>
    </source>
</reference>